<feature type="compositionally biased region" description="Low complexity" evidence="1">
    <location>
        <begin position="27"/>
        <end position="38"/>
    </location>
</feature>
<reference evidence="2" key="1">
    <citation type="journal article" date="2020" name="Nature">
        <title>Giant virus diversity and host interactions through global metagenomics.</title>
        <authorList>
            <person name="Schulz F."/>
            <person name="Roux S."/>
            <person name="Paez-Espino D."/>
            <person name="Jungbluth S."/>
            <person name="Walsh D.A."/>
            <person name="Denef V.J."/>
            <person name="McMahon K.D."/>
            <person name="Konstantinidis K.T."/>
            <person name="Eloe-Fadrosh E.A."/>
            <person name="Kyrpides N.C."/>
            <person name="Woyke T."/>
        </authorList>
    </citation>
    <scope>NUCLEOTIDE SEQUENCE</scope>
    <source>
        <strain evidence="2">GVMAG-M-3300023179-103</strain>
    </source>
</reference>
<dbReference type="EMBL" id="MN739696">
    <property type="protein sequence ID" value="QHT21669.1"/>
    <property type="molecule type" value="Genomic_DNA"/>
</dbReference>
<name>A0A6C0E060_9ZZZZ</name>
<protein>
    <submittedName>
        <fullName evidence="2">Uncharacterized protein</fullName>
    </submittedName>
</protein>
<accession>A0A6C0E060</accession>
<evidence type="ECO:0000313" key="2">
    <source>
        <dbReference type="EMBL" id="QHT21669.1"/>
    </source>
</evidence>
<proteinExistence type="predicted"/>
<feature type="region of interest" description="Disordered" evidence="1">
    <location>
        <begin position="1"/>
        <end position="38"/>
    </location>
</feature>
<sequence length="293" mass="34234">MNEASNLKHQTKQRGGGHRKKHRMRRLSTSSSLSSSSSDIDIASYNALIMTQNYMLEQEIRKKLQEYFDKYNKYKNMPVKSASKKIVEKPDMAFSVESEDKLSSSDSPVDRSYLYPMILLNKLESINNIILTDTDKDIECDSPKYTDDIYNEFIDIYNIVGDENAIDIIKDKLPTFILQLIDGYINGCMKPPNIKHIGTQNKKYPKLNEFIKDYLIKFINQDIPQKLDEHMREEQHSKDSNECKIAEDIIDKYIKTIGERRQFNSVLFKKYDVESQNLEKVEKFKSIHFTISP</sequence>
<dbReference type="AlphaFoldDB" id="A0A6C0E060"/>
<evidence type="ECO:0000256" key="1">
    <source>
        <dbReference type="SAM" id="MobiDB-lite"/>
    </source>
</evidence>
<organism evidence="2">
    <name type="scientific">viral metagenome</name>
    <dbReference type="NCBI Taxonomy" id="1070528"/>
    <lineage>
        <taxon>unclassified sequences</taxon>
        <taxon>metagenomes</taxon>
        <taxon>organismal metagenomes</taxon>
    </lineage>
</organism>
<feature type="compositionally biased region" description="Basic residues" evidence="1">
    <location>
        <begin position="9"/>
        <end position="26"/>
    </location>
</feature>